<keyword evidence="15" id="KW-1185">Reference proteome</keyword>
<dbReference type="InterPro" id="IPR004769">
    <property type="entry name" value="Pur_lyase"/>
</dbReference>
<dbReference type="UniPathway" id="UPA00074">
    <property type="reaction ID" value="UER00132"/>
</dbReference>
<dbReference type="SUPFAM" id="SSF48557">
    <property type="entry name" value="L-aspartase-like"/>
    <property type="match status" value="1"/>
</dbReference>
<evidence type="ECO:0000256" key="2">
    <source>
        <dbReference type="ARBA" id="ARBA00004734"/>
    </source>
</evidence>
<dbReference type="InterPro" id="IPR008948">
    <property type="entry name" value="L-Aspartase-like"/>
</dbReference>
<reference evidence="14 15" key="1">
    <citation type="submission" date="2019-01" db="EMBL/GenBank/DDBJ databases">
        <title>Altererythrobacter rhizovicinus sp. nov., isolated from the rhizosphere soil of Haloxylon ammodendron.</title>
        <authorList>
            <person name="Li H.-P."/>
            <person name="Gou J.-Y."/>
            <person name="Yao D."/>
            <person name="Han Q.-Q."/>
            <person name="Shao K.-Z."/>
            <person name="Zhao Q."/>
            <person name="Zhang J.-L."/>
        </authorList>
    </citation>
    <scope>NUCLEOTIDE SEQUENCE [LARGE SCALE GENOMIC DNA]</scope>
    <source>
        <strain evidence="14 15">AY-3R</strain>
    </source>
</reference>
<keyword evidence="6 12" id="KW-0658">Purine biosynthesis</keyword>
<evidence type="ECO:0000256" key="12">
    <source>
        <dbReference type="RuleBase" id="RU361172"/>
    </source>
</evidence>
<organism evidence="14 15">
    <name type="scientific">Pelagerythrobacter rhizovicinus</name>
    <dbReference type="NCBI Taxonomy" id="2268576"/>
    <lineage>
        <taxon>Bacteria</taxon>
        <taxon>Pseudomonadati</taxon>
        <taxon>Pseudomonadota</taxon>
        <taxon>Alphaproteobacteria</taxon>
        <taxon>Sphingomonadales</taxon>
        <taxon>Erythrobacteraceae</taxon>
        <taxon>Pelagerythrobacter</taxon>
    </lineage>
</organism>
<dbReference type="UniPathway" id="UPA00075">
    <property type="reaction ID" value="UER00336"/>
</dbReference>
<dbReference type="PRINTS" id="PR00145">
    <property type="entry name" value="ARGSUCLYASE"/>
</dbReference>
<evidence type="ECO:0000256" key="1">
    <source>
        <dbReference type="ARBA" id="ARBA00004706"/>
    </source>
</evidence>
<dbReference type="Gene3D" id="1.10.275.10">
    <property type="entry name" value="Fumarase/aspartase (N-terminal domain)"/>
    <property type="match status" value="1"/>
</dbReference>
<evidence type="ECO:0000259" key="13">
    <source>
        <dbReference type="SMART" id="SM00998"/>
    </source>
</evidence>
<dbReference type="GO" id="GO:0070626">
    <property type="term" value="F:(S)-2-(5-amino-1-(5-phospho-D-ribosyl)imidazole-4-carboxamido) succinate lyase (fumarate-forming) activity"/>
    <property type="evidence" value="ECO:0007669"/>
    <property type="project" value="TreeGrafter"/>
</dbReference>
<dbReference type="PANTHER" id="PTHR43172">
    <property type="entry name" value="ADENYLOSUCCINATE LYASE"/>
    <property type="match status" value="1"/>
</dbReference>
<dbReference type="PROSITE" id="PS00163">
    <property type="entry name" value="FUMARATE_LYASES"/>
    <property type="match status" value="1"/>
</dbReference>
<dbReference type="PANTHER" id="PTHR43172:SF1">
    <property type="entry name" value="ADENYLOSUCCINATE LYASE"/>
    <property type="match status" value="1"/>
</dbReference>
<gene>
    <name evidence="14" type="ORF">ETX26_08370</name>
</gene>
<comment type="similarity">
    <text evidence="3 12">Belongs to the lyase 1 family. Adenylosuccinate lyase subfamily.</text>
</comment>
<comment type="catalytic activity">
    <reaction evidence="10">
        <text>N(6)-(1,2-dicarboxyethyl)-AMP = fumarate + AMP</text>
        <dbReference type="Rhea" id="RHEA:16853"/>
        <dbReference type="ChEBI" id="CHEBI:29806"/>
        <dbReference type="ChEBI" id="CHEBI:57567"/>
        <dbReference type="ChEBI" id="CHEBI:456215"/>
        <dbReference type="EC" id="4.3.2.2"/>
    </reaction>
    <physiologicalReaction direction="left-to-right" evidence="10">
        <dbReference type="Rhea" id="RHEA:16854"/>
    </physiologicalReaction>
</comment>
<dbReference type="EMBL" id="SDPV01000002">
    <property type="protein sequence ID" value="RXZ63950.1"/>
    <property type="molecule type" value="Genomic_DNA"/>
</dbReference>
<evidence type="ECO:0000256" key="7">
    <source>
        <dbReference type="ARBA" id="ARBA00023239"/>
    </source>
</evidence>
<evidence type="ECO:0000256" key="9">
    <source>
        <dbReference type="ARBA" id="ARBA00030717"/>
    </source>
</evidence>
<dbReference type="Gene3D" id="1.10.40.30">
    <property type="entry name" value="Fumarase/aspartase (C-terminal domain)"/>
    <property type="match status" value="1"/>
</dbReference>
<dbReference type="GO" id="GO:0005829">
    <property type="term" value="C:cytosol"/>
    <property type="evidence" value="ECO:0007669"/>
    <property type="project" value="TreeGrafter"/>
</dbReference>
<name>A0A4Q2KIF4_9SPHN</name>
<dbReference type="FunFam" id="1.10.40.30:FF:000007">
    <property type="entry name" value="Adenylosuccinate lyase"/>
    <property type="match status" value="1"/>
</dbReference>
<evidence type="ECO:0000256" key="11">
    <source>
        <dbReference type="NCBIfam" id="TIGR00928"/>
    </source>
</evidence>
<dbReference type="GO" id="GO:0004018">
    <property type="term" value="F:N6-(1,2-dicarboxyethyl)AMP AMP-lyase (fumarate-forming) activity"/>
    <property type="evidence" value="ECO:0007669"/>
    <property type="project" value="UniProtKB-UniRule"/>
</dbReference>
<dbReference type="Pfam" id="PF10397">
    <property type="entry name" value="ADSL_C"/>
    <property type="match status" value="1"/>
</dbReference>
<dbReference type="AlphaFoldDB" id="A0A4Q2KIF4"/>
<evidence type="ECO:0000313" key="15">
    <source>
        <dbReference type="Proteomes" id="UP000293623"/>
    </source>
</evidence>
<dbReference type="Gene3D" id="1.20.200.10">
    <property type="entry name" value="Fumarase/aspartase (Central domain)"/>
    <property type="match status" value="1"/>
</dbReference>
<evidence type="ECO:0000256" key="10">
    <source>
        <dbReference type="ARBA" id="ARBA00049115"/>
    </source>
</evidence>
<protein>
    <recommendedName>
        <fullName evidence="5 11">Adenylosuccinate lyase</fullName>
        <shortName evidence="12">ASL</shortName>
        <ecNumber evidence="4 11">4.3.2.2</ecNumber>
    </recommendedName>
    <alternativeName>
        <fullName evidence="9 12">Adenylosuccinase</fullName>
    </alternativeName>
</protein>
<dbReference type="Pfam" id="PF00206">
    <property type="entry name" value="Lyase_1"/>
    <property type="match status" value="1"/>
</dbReference>
<accession>A0A4Q2KIF4</accession>
<dbReference type="InterPro" id="IPR019468">
    <property type="entry name" value="AdenyloSucc_lyase_C"/>
</dbReference>
<dbReference type="PRINTS" id="PR00149">
    <property type="entry name" value="FUMRATELYASE"/>
</dbReference>
<dbReference type="InterPro" id="IPR022761">
    <property type="entry name" value="Fumarate_lyase_N"/>
</dbReference>
<comment type="pathway">
    <text evidence="1 12">Purine metabolism; IMP biosynthesis via de novo pathway; 5-amino-1-(5-phospho-D-ribosyl)imidazole-4-carboxamide from 5-amino-1-(5-phospho-D-ribosyl)imidazole-4-carboxylate: step 2/2.</text>
</comment>
<comment type="catalytic activity">
    <reaction evidence="8">
        <text>(2S)-2-[5-amino-1-(5-phospho-beta-D-ribosyl)imidazole-4-carboxamido]succinate = 5-amino-1-(5-phospho-beta-D-ribosyl)imidazole-4-carboxamide + fumarate</text>
        <dbReference type="Rhea" id="RHEA:23920"/>
        <dbReference type="ChEBI" id="CHEBI:29806"/>
        <dbReference type="ChEBI" id="CHEBI:58443"/>
        <dbReference type="ChEBI" id="CHEBI:58475"/>
        <dbReference type="EC" id="4.3.2.2"/>
    </reaction>
    <physiologicalReaction direction="left-to-right" evidence="8">
        <dbReference type="Rhea" id="RHEA:23921"/>
    </physiologicalReaction>
</comment>
<dbReference type="GO" id="GO:0006189">
    <property type="term" value="P:'de novo' IMP biosynthetic process"/>
    <property type="evidence" value="ECO:0007669"/>
    <property type="project" value="UniProtKB-UniPathway"/>
</dbReference>
<evidence type="ECO:0000256" key="3">
    <source>
        <dbReference type="ARBA" id="ARBA00008273"/>
    </source>
</evidence>
<dbReference type="FunFam" id="1.20.200.10:FF:000008">
    <property type="entry name" value="Adenylosuccinate lyase"/>
    <property type="match status" value="1"/>
</dbReference>
<evidence type="ECO:0000256" key="8">
    <source>
        <dbReference type="ARBA" id="ARBA00024477"/>
    </source>
</evidence>
<comment type="caution">
    <text evidence="14">The sequence shown here is derived from an EMBL/GenBank/DDBJ whole genome shotgun (WGS) entry which is preliminary data.</text>
</comment>
<dbReference type="Proteomes" id="UP000293623">
    <property type="component" value="Unassembled WGS sequence"/>
</dbReference>
<evidence type="ECO:0000256" key="6">
    <source>
        <dbReference type="ARBA" id="ARBA00022755"/>
    </source>
</evidence>
<comment type="pathway">
    <text evidence="2 12">Purine metabolism; AMP biosynthesis via de novo pathway; AMP from IMP: step 2/2.</text>
</comment>
<feature type="domain" description="Adenylosuccinate lyase C-terminal" evidence="13">
    <location>
        <begin position="353"/>
        <end position="435"/>
    </location>
</feature>
<proteinExistence type="inferred from homology"/>
<dbReference type="SMART" id="SM00998">
    <property type="entry name" value="ADSL_C"/>
    <property type="match status" value="1"/>
</dbReference>
<dbReference type="GO" id="GO:0044208">
    <property type="term" value="P:'de novo' AMP biosynthetic process"/>
    <property type="evidence" value="ECO:0007669"/>
    <property type="project" value="UniProtKB-UniPathway"/>
</dbReference>
<dbReference type="InterPro" id="IPR000362">
    <property type="entry name" value="Fumarate_lyase_fam"/>
</dbReference>
<dbReference type="InterPro" id="IPR024083">
    <property type="entry name" value="Fumarase/histidase_N"/>
</dbReference>
<evidence type="ECO:0000256" key="4">
    <source>
        <dbReference type="ARBA" id="ARBA00012339"/>
    </source>
</evidence>
<evidence type="ECO:0000313" key="14">
    <source>
        <dbReference type="EMBL" id="RXZ63950.1"/>
    </source>
</evidence>
<dbReference type="InterPro" id="IPR020557">
    <property type="entry name" value="Fumarate_lyase_CS"/>
</dbReference>
<keyword evidence="7 12" id="KW-0456">Lyase</keyword>
<evidence type="ECO:0000256" key="5">
    <source>
        <dbReference type="ARBA" id="ARBA00017058"/>
    </source>
</evidence>
<sequence>MVPRYARPDMTAIWEPEARYRIWFEIEAHATEKLGELGVVPKSAAKALWDWWATDPKIDVEAIDAIEAVTKHDVIAFLTWVAEQVGDEARFMHQGMTSSDVLDTTLAVQLARASDILLADLDQLLAAIRRRAEEHKYTPTIGRSHGIHAEPVTFGLKLAQAYAEFARCRQRLVAAREEIATCAISGAVGTFANVDPRVEEHVAERLGLKVEPISTQVIPRDRHAMFFATLAVIAGSIERVAVEVRHLQRTEVLEAEEYFSPGQKGSSAMPHKRNPILTENLTGQARMIRAYALPALENVALWHERDISHSSVERFIGPDATITLDFALARLTGVIDKLLVYPERMRKNLDRMGGLVHSQRVLLALTQAGVSREDAYRLVQRNAMKVWESDGALSLLDLLKADAEVTAALSEAELEEKFDLDYHFKEVDRIFARVFG</sequence>
<dbReference type="CDD" id="cd01360">
    <property type="entry name" value="Adenylsuccinate_lyase_1"/>
    <property type="match status" value="1"/>
</dbReference>
<dbReference type="NCBIfam" id="TIGR00928">
    <property type="entry name" value="purB"/>
    <property type="match status" value="1"/>
</dbReference>
<dbReference type="EC" id="4.3.2.2" evidence="4 11"/>
<dbReference type="OrthoDB" id="9768878at2"/>
<dbReference type="RefSeq" id="WP_129524265.1">
    <property type="nucleotide sequence ID" value="NZ_SDPV01000002.1"/>
</dbReference>